<evidence type="ECO:0000313" key="2">
    <source>
        <dbReference type="EMBL" id="KAK8029193.1"/>
    </source>
</evidence>
<evidence type="ECO:0000313" key="3">
    <source>
        <dbReference type="Proteomes" id="UP001396898"/>
    </source>
</evidence>
<dbReference type="Proteomes" id="UP001396898">
    <property type="component" value="Unassembled WGS sequence"/>
</dbReference>
<sequence length="91" mass="10607">MAVCDKCQLVLDELQARSVKLEQEISEHRIHMEVLIALSDRMAEKGEPVSKALEEMYEKERKVQQHTYALRDGYKHGAIANFKCIHQDHEE</sequence>
<protein>
    <submittedName>
        <fullName evidence="2">Uncharacterized protein</fullName>
    </submittedName>
</protein>
<organism evidence="2 3">
    <name type="scientific">Apiospora marii</name>
    <dbReference type="NCBI Taxonomy" id="335849"/>
    <lineage>
        <taxon>Eukaryota</taxon>
        <taxon>Fungi</taxon>
        <taxon>Dikarya</taxon>
        <taxon>Ascomycota</taxon>
        <taxon>Pezizomycotina</taxon>
        <taxon>Sordariomycetes</taxon>
        <taxon>Xylariomycetidae</taxon>
        <taxon>Amphisphaeriales</taxon>
        <taxon>Apiosporaceae</taxon>
        <taxon>Apiospora</taxon>
    </lineage>
</organism>
<feature type="coiled-coil region" evidence="1">
    <location>
        <begin position="4"/>
        <end position="31"/>
    </location>
</feature>
<reference evidence="2 3" key="1">
    <citation type="submission" date="2023-01" db="EMBL/GenBank/DDBJ databases">
        <title>Analysis of 21 Apiospora genomes using comparative genomics revels a genus with tremendous synthesis potential of carbohydrate active enzymes and secondary metabolites.</title>
        <authorList>
            <person name="Sorensen T."/>
        </authorList>
    </citation>
    <scope>NUCLEOTIDE SEQUENCE [LARGE SCALE GENOMIC DNA]</scope>
    <source>
        <strain evidence="2 3">CBS 20057</strain>
    </source>
</reference>
<accession>A0ABR1SBN8</accession>
<comment type="caution">
    <text evidence="2">The sequence shown here is derived from an EMBL/GenBank/DDBJ whole genome shotgun (WGS) entry which is preliminary data.</text>
</comment>
<name>A0ABR1SBN8_9PEZI</name>
<proteinExistence type="predicted"/>
<gene>
    <name evidence="2" type="ORF">PG991_006249</name>
</gene>
<keyword evidence="3" id="KW-1185">Reference proteome</keyword>
<evidence type="ECO:0000256" key="1">
    <source>
        <dbReference type="SAM" id="Coils"/>
    </source>
</evidence>
<dbReference type="EMBL" id="JAQQWI010000007">
    <property type="protein sequence ID" value="KAK8029193.1"/>
    <property type="molecule type" value="Genomic_DNA"/>
</dbReference>
<keyword evidence="1" id="KW-0175">Coiled coil</keyword>